<dbReference type="Proteomes" id="UP000749646">
    <property type="component" value="Unassembled WGS sequence"/>
</dbReference>
<feature type="region of interest" description="Disordered" evidence="1">
    <location>
        <begin position="539"/>
        <end position="570"/>
    </location>
</feature>
<organism evidence="2 3">
    <name type="scientific">Modicella reniformis</name>
    <dbReference type="NCBI Taxonomy" id="1440133"/>
    <lineage>
        <taxon>Eukaryota</taxon>
        <taxon>Fungi</taxon>
        <taxon>Fungi incertae sedis</taxon>
        <taxon>Mucoromycota</taxon>
        <taxon>Mortierellomycotina</taxon>
        <taxon>Mortierellomycetes</taxon>
        <taxon>Mortierellales</taxon>
        <taxon>Mortierellaceae</taxon>
        <taxon>Modicella</taxon>
    </lineage>
</organism>
<dbReference type="OrthoDB" id="2448606at2759"/>
<evidence type="ECO:0000313" key="3">
    <source>
        <dbReference type="Proteomes" id="UP000749646"/>
    </source>
</evidence>
<name>A0A9P6JH73_9FUNG</name>
<keyword evidence="3" id="KW-1185">Reference proteome</keyword>
<reference evidence="2" key="1">
    <citation type="journal article" date="2020" name="Fungal Divers.">
        <title>Resolving the Mortierellaceae phylogeny through synthesis of multi-gene phylogenetics and phylogenomics.</title>
        <authorList>
            <person name="Vandepol N."/>
            <person name="Liber J."/>
            <person name="Desiro A."/>
            <person name="Na H."/>
            <person name="Kennedy M."/>
            <person name="Barry K."/>
            <person name="Grigoriev I.V."/>
            <person name="Miller A.N."/>
            <person name="O'Donnell K."/>
            <person name="Stajich J.E."/>
            <person name="Bonito G."/>
        </authorList>
    </citation>
    <scope>NUCLEOTIDE SEQUENCE</scope>
    <source>
        <strain evidence="2">MES-2147</strain>
    </source>
</reference>
<comment type="caution">
    <text evidence="2">The sequence shown here is derived from an EMBL/GenBank/DDBJ whole genome shotgun (WGS) entry which is preliminary data.</text>
</comment>
<proteinExistence type="predicted"/>
<feature type="compositionally biased region" description="Polar residues" evidence="1">
    <location>
        <begin position="78"/>
        <end position="87"/>
    </location>
</feature>
<feature type="compositionally biased region" description="Basic and acidic residues" evidence="1">
    <location>
        <begin position="133"/>
        <end position="151"/>
    </location>
</feature>
<accession>A0A9P6JH73</accession>
<feature type="compositionally biased region" description="Low complexity" evidence="1">
    <location>
        <begin position="61"/>
        <end position="77"/>
    </location>
</feature>
<feature type="region of interest" description="Disordered" evidence="1">
    <location>
        <begin position="129"/>
        <end position="179"/>
    </location>
</feature>
<evidence type="ECO:0000313" key="2">
    <source>
        <dbReference type="EMBL" id="KAF9979237.1"/>
    </source>
</evidence>
<dbReference type="EMBL" id="JAAAHW010004078">
    <property type="protein sequence ID" value="KAF9979237.1"/>
    <property type="molecule type" value="Genomic_DNA"/>
</dbReference>
<dbReference type="AlphaFoldDB" id="A0A9P6JH73"/>
<evidence type="ECO:0000256" key="1">
    <source>
        <dbReference type="SAM" id="MobiDB-lite"/>
    </source>
</evidence>
<sequence>MENAYEEYNIQRQRAKANNGIQMGMLQLNKEAGESIAQGSRKAPPSWPSTLTPSAPSNLKAPSTSVPSSSSAHTSSSNVTDRTVSRSASRKTKKIMEIACSASSTSASITSTLCDVNAGKQIDQHCTLAGQKHSRDSLGEQDGSSKKAARDTEDDQDEDQYSATVTGEELGDNPDTFFTSPTEYQRREYLLQELSNGRKFPIYDRPDYTFNLPLGERDWGPQLTSIYNTTRRKADLTHNDLNDIAVLSGVLHVDEEHQHFSKDDIQQIRRDVLQIFYTKAQEEDVRRAKAARSHWVTWFENWSSIELSASLASEQGDKNTLDTTPVIDSIMAAYEDCKAKNILPVLFMALHVFRKFNTWSKLRSEADCAMAMVGPILEEVLHIQHEVKFGSANFTTAHGKERKQDLGQQGTSRQPDVVGCTEGGKEIYFGELKGTHASKQDLNVDILRLTIFAKDALDHLHCFLREDPPLLTFKTKGRAVVFYLATKRGNAIVHSRVSAVDLPSKLSELDLNQEFFFRLFQVQTLLGVSKEYLKNRREKKLQDHHPFPTLGTPDRLQAMKSPSKKAKKAQ</sequence>
<feature type="region of interest" description="Disordered" evidence="1">
    <location>
        <begin position="32"/>
        <end position="92"/>
    </location>
</feature>
<gene>
    <name evidence="2" type="ORF">BGZ65_006706</name>
</gene>
<feature type="compositionally biased region" description="Polar residues" evidence="1">
    <location>
        <begin position="48"/>
        <end position="57"/>
    </location>
</feature>
<protein>
    <submittedName>
        <fullName evidence="2">Uncharacterized protein</fullName>
    </submittedName>
</protein>